<dbReference type="AlphaFoldDB" id="A0A4R5CBC4"/>
<organism evidence="1 2">
    <name type="scientific">Jiangella asiatica</name>
    <dbReference type="NCBI Taxonomy" id="2530372"/>
    <lineage>
        <taxon>Bacteria</taxon>
        <taxon>Bacillati</taxon>
        <taxon>Actinomycetota</taxon>
        <taxon>Actinomycetes</taxon>
        <taxon>Jiangellales</taxon>
        <taxon>Jiangellaceae</taxon>
        <taxon>Jiangella</taxon>
    </lineage>
</organism>
<reference evidence="1 2" key="1">
    <citation type="submission" date="2019-03" db="EMBL/GenBank/DDBJ databases">
        <title>Draft genome sequences of novel Actinobacteria.</title>
        <authorList>
            <person name="Sahin N."/>
            <person name="Ay H."/>
            <person name="Saygin H."/>
        </authorList>
    </citation>
    <scope>NUCLEOTIDE SEQUENCE [LARGE SCALE GENOMIC DNA]</scope>
    <source>
        <strain evidence="1 2">5K138</strain>
    </source>
</reference>
<keyword evidence="2" id="KW-1185">Reference proteome</keyword>
<dbReference type="OrthoDB" id="5521286at2"/>
<dbReference type="Proteomes" id="UP000294739">
    <property type="component" value="Unassembled WGS sequence"/>
</dbReference>
<sequence length="291" mass="31419">MAFPRSPVEVACDESGSEGDKLVGGNTDVFAHASVVVGVDEAAEAVRDIRGRIRSPATEYKANHLLRAKHRAVLTWFLGPDGPLVAAHVYLVDKPFLAVTSVVDGVDAAAELYRAGRTGADPVRWWAFLEAANELGRVRSADPDPVKTFLRAVDALGLAAAARESIVEPMNQADVSLDPLPPAIVRTVEHWSDGGRSVRVVHDQTNALTPDRLAELDRRLGPKRLASLTMVDSVDDPRVQLADFLAGVARKIAENALNGHPDRELTTALRPYVDANSVWADTESWDALVSE</sequence>
<name>A0A4R5CBC4_9ACTN</name>
<protein>
    <submittedName>
        <fullName evidence="1">DUF3800 domain-containing protein</fullName>
    </submittedName>
</protein>
<proteinExistence type="predicted"/>
<comment type="caution">
    <text evidence="1">The sequence shown here is derived from an EMBL/GenBank/DDBJ whole genome shotgun (WGS) entry which is preliminary data.</text>
</comment>
<evidence type="ECO:0000313" key="2">
    <source>
        <dbReference type="Proteomes" id="UP000294739"/>
    </source>
</evidence>
<dbReference type="EMBL" id="SMKZ01000076">
    <property type="protein sequence ID" value="TDD97251.1"/>
    <property type="molecule type" value="Genomic_DNA"/>
</dbReference>
<dbReference type="InParanoid" id="A0A4R5CBC4"/>
<evidence type="ECO:0000313" key="1">
    <source>
        <dbReference type="EMBL" id="TDD97251.1"/>
    </source>
</evidence>
<dbReference type="RefSeq" id="WP_131901521.1">
    <property type="nucleotide sequence ID" value="NZ_SMKZ01000076.1"/>
</dbReference>
<accession>A0A4R5CBC4</accession>
<gene>
    <name evidence="1" type="ORF">E1269_29830</name>
</gene>